<dbReference type="Proteomes" id="UP000799421">
    <property type="component" value="Unassembled WGS sequence"/>
</dbReference>
<evidence type="ECO:0000313" key="2">
    <source>
        <dbReference type="EMBL" id="KAF2858699.1"/>
    </source>
</evidence>
<proteinExistence type="predicted"/>
<keyword evidence="3" id="KW-1185">Reference proteome</keyword>
<dbReference type="EMBL" id="MU006004">
    <property type="protein sequence ID" value="KAF2858699.1"/>
    <property type="molecule type" value="Genomic_DNA"/>
</dbReference>
<reference evidence="2" key="1">
    <citation type="journal article" date="2020" name="Stud. Mycol.">
        <title>101 Dothideomycetes genomes: a test case for predicting lifestyles and emergence of pathogens.</title>
        <authorList>
            <person name="Haridas S."/>
            <person name="Albert R."/>
            <person name="Binder M."/>
            <person name="Bloem J."/>
            <person name="Labutti K."/>
            <person name="Salamov A."/>
            <person name="Andreopoulos B."/>
            <person name="Baker S."/>
            <person name="Barry K."/>
            <person name="Bills G."/>
            <person name="Bluhm B."/>
            <person name="Cannon C."/>
            <person name="Castanera R."/>
            <person name="Culley D."/>
            <person name="Daum C."/>
            <person name="Ezra D."/>
            <person name="Gonzalez J."/>
            <person name="Henrissat B."/>
            <person name="Kuo A."/>
            <person name="Liang C."/>
            <person name="Lipzen A."/>
            <person name="Lutzoni F."/>
            <person name="Magnuson J."/>
            <person name="Mondo S."/>
            <person name="Nolan M."/>
            <person name="Ohm R."/>
            <person name="Pangilinan J."/>
            <person name="Park H.-J."/>
            <person name="Ramirez L."/>
            <person name="Alfaro M."/>
            <person name="Sun H."/>
            <person name="Tritt A."/>
            <person name="Yoshinaga Y."/>
            <person name="Zwiers L.-H."/>
            <person name="Turgeon B."/>
            <person name="Goodwin S."/>
            <person name="Spatafora J."/>
            <person name="Crous P."/>
            <person name="Grigoriev I."/>
        </authorList>
    </citation>
    <scope>NUCLEOTIDE SEQUENCE</scope>
    <source>
        <strain evidence="2">CBS 480.64</strain>
    </source>
</reference>
<evidence type="ECO:0000256" key="1">
    <source>
        <dbReference type="SAM" id="MobiDB-lite"/>
    </source>
</evidence>
<protein>
    <submittedName>
        <fullName evidence="2">Uncharacterized protein</fullName>
    </submittedName>
</protein>
<sequence>MFVFLLFENRRIAATMSEIPSGELSVVSNAGESWDLVFSPNHTTKSSNDDLVGGDKPNTAGPRIVPSPRRDVSASD</sequence>
<dbReference type="AlphaFoldDB" id="A0A6A7BVE1"/>
<feature type="region of interest" description="Disordered" evidence="1">
    <location>
        <begin position="38"/>
        <end position="76"/>
    </location>
</feature>
<gene>
    <name evidence="2" type="ORF">K470DRAFT_259513</name>
</gene>
<name>A0A6A7BVE1_9PEZI</name>
<evidence type="ECO:0000313" key="3">
    <source>
        <dbReference type="Proteomes" id="UP000799421"/>
    </source>
</evidence>
<organism evidence="2 3">
    <name type="scientific">Piedraia hortae CBS 480.64</name>
    <dbReference type="NCBI Taxonomy" id="1314780"/>
    <lineage>
        <taxon>Eukaryota</taxon>
        <taxon>Fungi</taxon>
        <taxon>Dikarya</taxon>
        <taxon>Ascomycota</taxon>
        <taxon>Pezizomycotina</taxon>
        <taxon>Dothideomycetes</taxon>
        <taxon>Dothideomycetidae</taxon>
        <taxon>Capnodiales</taxon>
        <taxon>Piedraiaceae</taxon>
        <taxon>Piedraia</taxon>
    </lineage>
</organism>
<accession>A0A6A7BVE1</accession>